<dbReference type="Gene3D" id="2.60.120.380">
    <property type="match status" value="1"/>
</dbReference>
<proteinExistence type="predicted"/>
<dbReference type="STRING" id="596151.DesfrDRAFT_1005"/>
<keyword evidence="1" id="KW-0732">Signal</keyword>
<comment type="caution">
    <text evidence="2">The sequence shown here is derived from an EMBL/GenBank/DDBJ whole genome shotgun (WGS) entry which is preliminary data.</text>
</comment>
<dbReference type="RefSeq" id="WP_005991712.1">
    <property type="nucleotide sequence ID" value="NZ_AECZ01000005.1"/>
</dbReference>
<protein>
    <submittedName>
        <fullName evidence="2">Uncharacterized protein</fullName>
    </submittedName>
</protein>
<name>E1JTQ6_SOLFR</name>
<accession>E1JTQ6</accession>
<reference evidence="2 3" key="1">
    <citation type="submission" date="2010-08" db="EMBL/GenBank/DDBJ databases">
        <title>The draft genome of Desulfovibrio fructosovorans JJ.</title>
        <authorList>
            <consortium name="US DOE Joint Genome Institute (JGI-PGF)"/>
            <person name="Lucas S."/>
            <person name="Copeland A."/>
            <person name="Lapidus A."/>
            <person name="Cheng J.-F."/>
            <person name="Bruce D."/>
            <person name="Goodwin L."/>
            <person name="Pitluck S."/>
            <person name="Land M.L."/>
            <person name="Hauser L."/>
            <person name="Chang Y.-J."/>
            <person name="Jeffries C."/>
            <person name="Wall J.D."/>
            <person name="Stahl D.A."/>
            <person name="Arkin A.P."/>
            <person name="Dehal P."/>
            <person name="Stolyar S.M."/>
            <person name="Hazen T.C."/>
            <person name="Woyke T.J."/>
        </authorList>
    </citation>
    <scope>NUCLEOTIDE SEQUENCE [LARGE SCALE GENOMIC DNA]</scope>
    <source>
        <strain evidence="2 3">JJ</strain>
    </source>
</reference>
<evidence type="ECO:0000313" key="3">
    <source>
        <dbReference type="Proteomes" id="UP000006250"/>
    </source>
</evidence>
<dbReference type="Proteomes" id="UP000006250">
    <property type="component" value="Unassembled WGS sequence"/>
</dbReference>
<dbReference type="EMBL" id="AECZ01000005">
    <property type="protein sequence ID" value="EFL52185.1"/>
    <property type="molecule type" value="Genomic_DNA"/>
</dbReference>
<sequence precursor="true">MAFKRSRLFRLLAICALPAVMVLCLATASPPTDKPQIKFAPGADSASLKGEIQGMDRDVYPITAKAGQTMQVKVSNKQNLVLFRIQKPGAGACSRATGRDALRAAPSGRQALTPYRLFDSRCHLHPGSLMA</sequence>
<feature type="chain" id="PRO_5003148106" evidence="1">
    <location>
        <begin position="29"/>
        <end position="131"/>
    </location>
</feature>
<organism evidence="2 3">
    <name type="scientific">Solidesulfovibrio fructosivorans JJ]</name>
    <dbReference type="NCBI Taxonomy" id="596151"/>
    <lineage>
        <taxon>Bacteria</taxon>
        <taxon>Pseudomonadati</taxon>
        <taxon>Thermodesulfobacteriota</taxon>
        <taxon>Desulfovibrionia</taxon>
        <taxon>Desulfovibrionales</taxon>
        <taxon>Desulfovibrionaceae</taxon>
        <taxon>Solidesulfovibrio</taxon>
    </lineage>
</organism>
<feature type="signal peptide" evidence="1">
    <location>
        <begin position="1"/>
        <end position="28"/>
    </location>
</feature>
<dbReference type="OrthoDB" id="964913at2"/>
<dbReference type="AlphaFoldDB" id="E1JTQ6"/>
<evidence type="ECO:0000256" key="1">
    <source>
        <dbReference type="SAM" id="SignalP"/>
    </source>
</evidence>
<dbReference type="eggNOG" id="ENOG5033M5Y">
    <property type="taxonomic scope" value="Bacteria"/>
</dbReference>
<evidence type="ECO:0000313" key="2">
    <source>
        <dbReference type="EMBL" id="EFL52185.1"/>
    </source>
</evidence>
<keyword evidence="3" id="KW-1185">Reference proteome</keyword>
<gene>
    <name evidence="2" type="ORF">DesfrDRAFT_1005</name>
</gene>